<dbReference type="SUPFAM" id="SSF52058">
    <property type="entry name" value="L domain-like"/>
    <property type="match status" value="1"/>
</dbReference>
<keyword evidence="2 5" id="KW-0732">Signal</keyword>
<protein>
    <recommendedName>
        <fullName evidence="6">LRRCT domain-containing protein</fullName>
    </recommendedName>
</protein>
<dbReference type="InterPro" id="IPR003591">
    <property type="entry name" value="Leu-rich_rpt_typical-subtyp"/>
</dbReference>
<keyword evidence="3" id="KW-0677">Repeat</keyword>
<keyword evidence="8" id="KW-1185">Reference proteome</keyword>
<dbReference type="GO" id="GO:0005886">
    <property type="term" value="C:plasma membrane"/>
    <property type="evidence" value="ECO:0007669"/>
    <property type="project" value="TreeGrafter"/>
</dbReference>
<dbReference type="InterPro" id="IPR050541">
    <property type="entry name" value="LRR_TM_domain-containing"/>
</dbReference>
<keyword evidence="1" id="KW-0433">Leucine-rich repeat</keyword>
<dbReference type="InterPro" id="IPR032675">
    <property type="entry name" value="LRR_dom_sf"/>
</dbReference>
<evidence type="ECO:0000256" key="4">
    <source>
        <dbReference type="SAM" id="MobiDB-lite"/>
    </source>
</evidence>
<dbReference type="PANTHER" id="PTHR24369:SF213">
    <property type="entry name" value="INSULIN LIKE GROWTH FACTOR BINDING PROTEIN ACID LABILE SUBUNIT"/>
    <property type="match status" value="1"/>
</dbReference>
<feature type="signal peptide" evidence="5">
    <location>
        <begin position="1"/>
        <end position="19"/>
    </location>
</feature>
<dbReference type="PROSITE" id="PS51450">
    <property type="entry name" value="LRR"/>
    <property type="match status" value="1"/>
</dbReference>
<name>A0AAV6FX38_9TELE</name>
<feature type="chain" id="PRO_5043361025" description="LRRCT domain-containing protein" evidence="5">
    <location>
        <begin position="20"/>
        <end position="452"/>
    </location>
</feature>
<sequence>MGFFRVLVVLLVLLVVGGAERRRGGGGRRGLVRGRGRAGAVKRLAEECKQYVEAGETYLDCQDRGLTSIPPGWPEDTQHLLLARNRLQVLRDGTFAHLKQLRSLDLQQNWISRVEDGAFAGLDQLHSLLLQNNRLRSLSEEPLTALPRLRYLRLYSNPWACDCQLDSLVRTLQVPSNRQLGNFAKCEEPEQLRGHKLKKLKADLLCEAPPPADPNAPPTPPGHAPHPPAIRKPQDATSLCHTYLVPRPLLDCTSRDLKYVPADIPPDIVKMDMSTNSIQRLRPRDFATAKDLKTLNLSSNSLESIDTAAFAGLLYLRELDLSNNSLQFFQYGVLEDLYFLKRLSLGGNPWRCDYSIHYLVYWLKHHPGVAHSGLVCSEPQEYLDWPVEDYVKTYNADCPKDRQVGGGNAELDKDAANQDTAQELKAETDEEAVGVLPSPLRMRKTFEIIRLS</sequence>
<feature type="region of interest" description="Disordered" evidence="4">
    <location>
        <begin position="208"/>
        <end position="232"/>
    </location>
</feature>
<comment type="caution">
    <text evidence="7">The sequence shown here is derived from an EMBL/GenBank/DDBJ whole genome shotgun (WGS) entry which is preliminary data.</text>
</comment>
<feature type="domain" description="LRRCT" evidence="6">
    <location>
        <begin position="157"/>
        <end position="207"/>
    </location>
</feature>
<dbReference type="InterPro" id="IPR000483">
    <property type="entry name" value="Cys-rich_flank_reg_C"/>
</dbReference>
<evidence type="ECO:0000256" key="3">
    <source>
        <dbReference type="ARBA" id="ARBA00022737"/>
    </source>
</evidence>
<dbReference type="SMART" id="SM00082">
    <property type="entry name" value="LRRCT"/>
    <property type="match status" value="2"/>
</dbReference>
<dbReference type="Pfam" id="PF13855">
    <property type="entry name" value="LRR_8"/>
    <property type="match status" value="2"/>
</dbReference>
<evidence type="ECO:0000313" key="8">
    <source>
        <dbReference type="Proteomes" id="UP000823561"/>
    </source>
</evidence>
<feature type="domain" description="LRRCT" evidence="6">
    <location>
        <begin position="348"/>
        <end position="399"/>
    </location>
</feature>
<feature type="compositionally biased region" description="Pro residues" evidence="4">
    <location>
        <begin position="208"/>
        <end position="230"/>
    </location>
</feature>
<gene>
    <name evidence="7" type="ORF">AALO_G00218150</name>
</gene>
<dbReference type="InterPro" id="IPR001611">
    <property type="entry name" value="Leu-rich_rpt"/>
</dbReference>
<dbReference type="Proteomes" id="UP000823561">
    <property type="component" value="Chromosome 17"/>
</dbReference>
<dbReference type="SMART" id="SM00369">
    <property type="entry name" value="LRR_TYP"/>
    <property type="match status" value="5"/>
</dbReference>
<dbReference type="PANTHER" id="PTHR24369">
    <property type="entry name" value="ANTIGEN BSP, PUTATIVE-RELATED"/>
    <property type="match status" value="1"/>
</dbReference>
<dbReference type="Gene3D" id="3.80.10.10">
    <property type="entry name" value="Ribonuclease Inhibitor"/>
    <property type="match status" value="2"/>
</dbReference>
<evidence type="ECO:0000313" key="7">
    <source>
        <dbReference type="EMBL" id="KAG5267115.1"/>
    </source>
</evidence>
<evidence type="ECO:0000256" key="2">
    <source>
        <dbReference type="ARBA" id="ARBA00022729"/>
    </source>
</evidence>
<evidence type="ECO:0000256" key="1">
    <source>
        <dbReference type="ARBA" id="ARBA00022614"/>
    </source>
</evidence>
<reference evidence="7 8" key="1">
    <citation type="submission" date="2020-10" db="EMBL/GenBank/DDBJ databases">
        <title>Chromosome-scale genome assembly of the Allis shad, Alosa alosa.</title>
        <authorList>
            <person name="Margot Z."/>
            <person name="Christophe K."/>
            <person name="Cabau C."/>
            <person name="Louis A."/>
            <person name="Berthelot C."/>
            <person name="Parey E."/>
            <person name="Roest Crollius H."/>
            <person name="Montfort J."/>
            <person name="Robinson-Rechavi M."/>
            <person name="Bucao C."/>
            <person name="Bouchez O."/>
            <person name="Gislard M."/>
            <person name="Lluch J."/>
            <person name="Milhes M."/>
            <person name="Lampietro C."/>
            <person name="Lopez Roques C."/>
            <person name="Donnadieu C."/>
            <person name="Braasch I."/>
            <person name="Desvignes T."/>
            <person name="Postlethwait J."/>
            <person name="Bobe J."/>
            <person name="Guiguen Y."/>
        </authorList>
    </citation>
    <scope>NUCLEOTIDE SEQUENCE [LARGE SCALE GENOMIC DNA]</scope>
    <source>
        <strain evidence="7">M-15738</strain>
        <tissue evidence="7">Blood</tissue>
    </source>
</reference>
<dbReference type="AlphaFoldDB" id="A0AAV6FX38"/>
<dbReference type="EMBL" id="JADWDJ010000017">
    <property type="protein sequence ID" value="KAG5267115.1"/>
    <property type="molecule type" value="Genomic_DNA"/>
</dbReference>
<evidence type="ECO:0000256" key="5">
    <source>
        <dbReference type="SAM" id="SignalP"/>
    </source>
</evidence>
<evidence type="ECO:0000259" key="6">
    <source>
        <dbReference type="SMART" id="SM00082"/>
    </source>
</evidence>
<organism evidence="7 8">
    <name type="scientific">Alosa alosa</name>
    <name type="common">allis shad</name>
    <dbReference type="NCBI Taxonomy" id="278164"/>
    <lineage>
        <taxon>Eukaryota</taxon>
        <taxon>Metazoa</taxon>
        <taxon>Chordata</taxon>
        <taxon>Craniata</taxon>
        <taxon>Vertebrata</taxon>
        <taxon>Euteleostomi</taxon>
        <taxon>Actinopterygii</taxon>
        <taxon>Neopterygii</taxon>
        <taxon>Teleostei</taxon>
        <taxon>Clupei</taxon>
        <taxon>Clupeiformes</taxon>
        <taxon>Clupeoidei</taxon>
        <taxon>Clupeidae</taxon>
        <taxon>Alosa</taxon>
    </lineage>
</organism>
<accession>A0AAV6FX38</accession>
<proteinExistence type="predicted"/>